<sequence>MNNTNYKFLEKGFFSWTGNTAYWQDGVTPAVFYLLSGLFILAFLLIWLFKRQIKTSYDNSQSWFKKNETLTLQIVGAGILLFAILRIVMLISRNYPNMWEIIPLHLCRLTLFLTAFVLIFKKSEYLKYISIVQIGGGLVALLYPDFKFNYTFIENAIFNGVDKGPGDVVSFYLGWDNFFFIDYLLAHGFAILAPLVILIIKPMKFSVKDMLISYGLFTGILISVFFINWISYTYSTSPYWKSNYFYTGKDDVNNLSNMFGVLSHWPFNVFTFIIFGSLYLLIGTAFLLLQDYIYFNKEENGKWVFRFQKSQHAEYFRKSWWELIKKPEPVRKTIKSE</sequence>
<feature type="transmembrane region" description="Helical" evidence="1">
    <location>
        <begin position="70"/>
        <end position="89"/>
    </location>
</feature>
<name>D4XWM6_9BACT</name>
<reference evidence="2 3" key="1">
    <citation type="submission" date="2010-03" db="EMBL/GenBank/DDBJ databases">
        <authorList>
            <person name="Glass J.I."/>
            <person name="Benders G.A."/>
            <person name="Durkin A.S."/>
            <person name="Farmerie W.G."/>
            <person name="Hlavinka K."/>
            <person name="Hostetler J."/>
            <person name="Jackson J."/>
            <person name="May M.A."/>
            <person name="Miller R.H."/>
            <person name="Paralanov V."/>
            <person name="Radune D."/>
            <person name="Szczypinski B."/>
            <person name="Brown D.R."/>
        </authorList>
    </citation>
    <scope>NUCLEOTIDE SEQUENCE [LARGE SCALE GENOMIC DNA]</scope>
    <source>
        <strain evidence="2 3">A21JP2</strain>
    </source>
</reference>
<gene>
    <name evidence="2" type="ORF">MALL_0402</name>
</gene>
<feature type="transmembrane region" description="Helical" evidence="1">
    <location>
        <begin position="101"/>
        <end position="120"/>
    </location>
</feature>
<keyword evidence="1" id="KW-0812">Transmembrane</keyword>
<feature type="transmembrane region" description="Helical" evidence="1">
    <location>
        <begin position="178"/>
        <end position="199"/>
    </location>
</feature>
<evidence type="ECO:0000256" key="1">
    <source>
        <dbReference type="SAM" id="Phobius"/>
    </source>
</evidence>
<dbReference type="Proteomes" id="UP000004757">
    <property type="component" value="Unassembled WGS sequence"/>
</dbReference>
<dbReference type="OrthoDB" id="401241at2"/>
<dbReference type="AlphaFoldDB" id="D4XWM6"/>
<comment type="caution">
    <text evidence="2">The sequence shown here is derived from an EMBL/GenBank/DDBJ whole genome shotgun (WGS) entry which is preliminary data.</text>
</comment>
<keyword evidence="1" id="KW-0472">Membrane</keyword>
<evidence type="ECO:0000313" key="3">
    <source>
        <dbReference type="Proteomes" id="UP000004757"/>
    </source>
</evidence>
<dbReference type="STRING" id="747682.MALL_0402"/>
<feature type="transmembrane region" description="Helical" evidence="1">
    <location>
        <begin position="125"/>
        <end position="143"/>
    </location>
</feature>
<keyword evidence="1" id="KW-1133">Transmembrane helix</keyword>
<proteinExistence type="predicted"/>
<protein>
    <submittedName>
        <fullName evidence="2">Integral membrane protein</fullName>
    </submittedName>
</protein>
<dbReference type="EMBL" id="ADNC01000027">
    <property type="protein sequence ID" value="EFF41203.1"/>
    <property type="molecule type" value="Genomic_DNA"/>
</dbReference>
<feature type="transmembrane region" description="Helical" evidence="1">
    <location>
        <begin position="265"/>
        <end position="289"/>
    </location>
</feature>
<feature type="transmembrane region" description="Helical" evidence="1">
    <location>
        <begin position="211"/>
        <end position="232"/>
    </location>
</feature>
<dbReference type="Pfam" id="PF14808">
    <property type="entry name" value="TMEM164"/>
    <property type="match status" value="1"/>
</dbReference>
<accession>D4XWM6</accession>
<dbReference type="eggNOG" id="ENOG5031YJZ">
    <property type="taxonomic scope" value="Bacteria"/>
</dbReference>
<keyword evidence="3" id="KW-1185">Reference proteome</keyword>
<feature type="transmembrane region" description="Helical" evidence="1">
    <location>
        <begin position="30"/>
        <end position="49"/>
    </location>
</feature>
<organism evidence="2 3">
    <name type="scientific">Mycoplasmopsis alligatoris A21JP2</name>
    <dbReference type="NCBI Taxonomy" id="747682"/>
    <lineage>
        <taxon>Bacteria</taxon>
        <taxon>Bacillati</taxon>
        <taxon>Mycoplasmatota</taxon>
        <taxon>Mycoplasmoidales</taxon>
        <taxon>Metamycoplasmataceae</taxon>
        <taxon>Mycoplasmopsis</taxon>
    </lineage>
</organism>
<dbReference type="RefSeq" id="WP_005683822.1">
    <property type="nucleotide sequence ID" value="NZ_ADNC01000027.1"/>
</dbReference>
<evidence type="ECO:0000313" key="2">
    <source>
        <dbReference type="EMBL" id="EFF41203.1"/>
    </source>
</evidence>